<dbReference type="Pfam" id="PF04480">
    <property type="entry name" value="DUF559"/>
    <property type="match status" value="1"/>
</dbReference>
<feature type="domain" description="DUF559" evidence="1">
    <location>
        <begin position="35"/>
        <end position="128"/>
    </location>
</feature>
<accession>A0A368MWK0</accession>
<dbReference type="InterPro" id="IPR011335">
    <property type="entry name" value="Restrct_endonuc-II-like"/>
</dbReference>
<dbReference type="PANTHER" id="PTHR38590:SF1">
    <property type="entry name" value="BLL0828 PROTEIN"/>
    <property type="match status" value="1"/>
</dbReference>
<name>A0A368MWK0_9FLAO</name>
<dbReference type="SUPFAM" id="SSF52980">
    <property type="entry name" value="Restriction endonuclease-like"/>
    <property type="match status" value="1"/>
</dbReference>
<proteinExistence type="predicted"/>
<dbReference type="OrthoDB" id="9798754at2"/>
<organism evidence="2 3">
    <name type="scientific">Chryseobacterium lacus</name>
    <dbReference type="NCBI Taxonomy" id="2058346"/>
    <lineage>
        <taxon>Bacteria</taxon>
        <taxon>Pseudomonadati</taxon>
        <taxon>Bacteroidota</taxon>
        <taxon>Flavobacteriia</taxon>
        <taxon>Flavobacteriales</taxon>
        <taxon>Weeksellaceae</taxon>
        <taxon>Chryseobacterium group</taxon>
        <taxon>Chryseobacterium</taxon>
    </lineage>
</organism>
<dbReference type="RefSeq" id="WP_114304078.1">
    <property type="nucleotide sequence ID" value="NZ_QPIE01000006.1"/>
</dbReference>
<dbReference type="CDD" id="cd01038">
    <property type="entry name" value="Endonuclease_DUF559"/>
    <property type="match status" value="1"/>
</dbReference>
<keyword evidence="3" id="KW-1185">Reference proteome</keyword>
<evidence type="ECO:0000313" key="2">
    <source>
        <dbReference type="EMBL" id="RCU42386.1"/>
    </source>
</evidence>
<dbReference type="Proteomes" id="UP000252172">
    <property type="component" value="Unassembled WGS sequence"/>
</dbReference>
<dbReference type="Gene3D" id="3.40.960.10">
    <property type="entry name" value="VSR Endonuclease"/>
    <property type="match status" value="1"/>
</dbReference>
<evidence type="ECO:0000313" key="3">
    <source>
        <dbReference type="Proteomes" id="UP000252172"/>
    </source>
</evidence>
<dbReference type="EMBL" id="QPIE01000006">
    <property type="protein sequence ID" value="RCU42386.1"/>
    <property type="molecule type" value="Genomic_DNA"/>
</dbReference>
<dbReference type="AlphaFoldDB" id="A0A368MWK0"/>
<evidence type="ECO:0000259" key="1">
    <source>
        <dbReference type="Pfam" id="PF04480"/>
    </source>
</evidence>
<dbReference type="InterPro" id="IPR047216">
    <property type="entry name" value="Endonuclease_DUF559_bact"/>
</dbReference>
<comment type="caution">
    <text evidence="2">The sequence shown here is derived from an EMBL/GenBank/DDBJ whole genome shotgun (WGS) entry which is preliminary data.</text>
</comment>
<reference evidence="2 3" key="1">
    <citation type="submission" date="2018-07" db="EMBL/GenBank/DDBJ databases">
        <title>Chryseobacterium lacus sp. nov., isolated from lake water.</title>
        <authorList>
            <person name="Li C.-M."/>
        </authorList>
    </citation>
    <scope>NUCLEOTIDE SEQUENCE [LARGE SCALE GENOMIC DNA]</scope>
    <source>
        <strain evidence="2 3">YLOS41</strain>
    </source>
</reference>
<protein>
    <submittedName>
        <fullName evidence="2">DUF559 domain-containing protein</fullName>
    </submittedName>
</protein>
<dbReference type="InterPro" id="IPR007569">
    <property type="entry name" value="DUF559"/>
</dbReference>
<sequence length="140" mass="16661">MEIITHIRDIPILKPTAPHLPYNKNLKTLLSGKRKAGILCEVLFWQQVHKKKFYKIDFDRQRIIGNYIVDFYVKNLGLVVEIDGWTHEDKVEYDRQRQRELESLGLKVFRISNYDVLHHLAIVMKELEDFIILHYGAKET</sequence>
<dbReference type="PANTHER" id="PTHR38590">
    <property type="entry name" value="BLL0828 PROTEIN"/>
    <property type="match status" value="1"/>
</dbReference>
<gene>
    <name evidence="2" type="ORF">DQ356_08525</name>
</gene>